<evidence type="ECO:0000313" key="2">
    <source>
        <dbReference type="EMBL" id="OJJ37993.1"/>
    </source>
</evidence>
<gene>
    <name evidence="2" type="ORF">ASPWEDRAFT_739290</name>
</gene>
<feature type="compositionally biased region" description="Polar residues" evidence="1">
    <location>
        <begin position="46"/>
        <end position="90"/>
    </location>
</feature>
<dbReference type="GeneID" id="63755252"/>
<accession>A0A1L9RSY2</accession>
<reference evidence="3" key="1">
    <citation type="journal article" date="2017" name="Genome Biol.">
        <title>Comparative genomics reveals high biological diversity and specific adaptations in the industrially and medically important fungal genus Aspergillus.</title>
        <authorList>
            <person name="de Vries R.P."/>
            <person name="Riley R."/>
            <person name="Wiebenga A."/>
            <person name="Aguilar-Osorio G."/>
            <person name="Amillis S."/>
            <person name="Uchima C.A."/>
            <person name="Anderluh G."/>
            <person name="Asadollahi M."/>
            <person name="Askin M."/>
            <person name="Barry K."/>
            <person name="Battaglia E."/>
            <person name="Bayram O."/>
            <person name="Benocci T."/>
            <person name="Braus-Stromeyer S.A."/>
            <person name="Caldana C."/>
            <person name="Canovas D."/>
            <person name="Cerqueira G.C."/>
            <person name="Chen F."/>
            <person name="Chen W."/>
            <person name="Choi C."/>
            <person name="Clum A."/>
            <person name="Dos Santos R.A."/>
            <person name="Damasio A.R."/>
            <person name="Diallinas G."/>
            <person name="Emri T."/>
            <person name="Fekete E."/>
            <person name="Flipphi M."/>
            <person name="Freyberg S."/>
            <person name="Gallo A."/>
            <person name="Gournas C."/>
            <person name="Habgood R."/>
            <person name="Hainaut M."/>
            <person name="Harispe M.L."/>
            <person name="Henrissat B."/>
            <person name="Hilden K.S."/>
            <person name="Hope R."/>
            <person name="Hossain A."/>
            <person name="Karabika E."/>
            <person name="Karaffa L."/>
            <person name="Karanyi Z."/>
            <person name="Krasevec N."/>
            <person name="Kuo A."/>
            <person name="Kusch H."/>
            <person name="LaButti K."/>
            <person name="Lagendijk E.L."/>
            <person name="Lapidus A."/>
            <person name="Levasseur A."/>
            <person name="Lindquist E."/>
            <person name="Lipzen A."/>
            <person name="Logrieco A.F."/>
            <person name="MacCabe A."/>
            <person name="Maekelae M.R."/>
            <person name="Malavazi I."/>
            <person name="Melin P."/>
            <person name="Meyer V."/>
            <person name="Mielnichuk N."/>
            <person name="Miskei M."/>
            <person name="Molnar A.P."/>
            <person name="Mule G."/>
            <person name="Ngan C.Y."/>
            <person name="Orejas M."/>
            <person name="Orosz E."/>
            <person name="Ouedraogo J.P."/>
            <person name="Overkamp K.M."/>
            <person name="Park H.-S."/>
            <person name="Perrone G."/>
            <person name="Piumi F."/>
            <person name="Punt P.J."/>
            <person name="Ram A.F."/>
            <person name="Ramon A."/>
            <person name="Rauscher S."/>
            <person name="Record E."/>
            <person name="Riano-Pachon D.M."/>
            <person name="Robert V."/>
            <person name="Roehrig J."/>
            <person name="Ruller R."/>
            <person name="Salamov A."/>
            <person name="Salih N.S."/>
            <person name="Samson R.A."/>
            <person name="Sandor E."/>
            <person name="Sanguinetti M."/>
            <person name="Schuetze T."/>
            <person name="Sepcic K."/>
            <person name="Shelest E."/>
            <person name="Sherlock G."/>
            <person name="Sophianopoulou V."/>
            <person name="Squina F.M."/>
            <person name="Sun H."/>
            <person name="Susca A."/>
            <person name="Todd R.B."/>
            <person name="Tsang A."/>
            <person name="Unkles S.E."/>
            <person name="van de Wiele N."/>
            <person name="van Rossen-Uffink D."/>
            <person name="Oliveira J.V."/>
            <person name="Vesth T.C."/>
            <person name="Visser J."/>
            <person name="Yu J.-H."/>
            <person name="Zhou M."/>
            <person name="Andersen M.R."/>
            <person name="Archer D.B."/>
            <person name="Baker S.E."/>
            <person name="Benoit I."/>
            <person name="Brakhage A.A."/>
            <person name="Braus G.H."/>
            <person name="Fischer R."/>
            <person name="Frisvad J.C."/>
            <person name="Goldman G.H."/>
            <person name="Houbraken J."/>
            <person name="Oakley B."/>
            <person name="Pocsi I."/>
            <person name="Scazzocchio C."/>
            <person name="Seiboth B."/>
            <person name="vanKuyk P.A."/>
            <person name="Wortman J."/>
            <person name="Dyer P.S."/>
            <person name="Grigoriev I.V."/>
        </authorList>
    </citation>
    <scope>NUCLEOTIDE SEQUENCE [LARGE SCALE GENOMIC DNA]</scope>
    <source>
        <strain evidence="3">DTO 134E9</strain>
    </source>
</reference>
<evidence type="ECO:0000256" key="1">
    <source>
        <dbReference type="SAM" id="MobiDB-lite"/>
    </source>
</evidence>
<dbReference type="Proteomes" id="UP000184383">
    <property type="component" value="Unassembled WGS sequence"/>
</dbReference>
<name>A0A1L9RSY2_ASPWE</name>
<keyword evidence="3" id="KW-1185">Reference proteome</keyword>
<sequence>MSGLMDLTCNNLTFPVDIRLLAVSTATIQMEVCIQLKKELAGSEYSIPSNSINDGSIKTTKSTPGSEVSKSRPSPLSINPPTESPSQPVNEGNEADSGISDPEKTGSWGLETRPAEDVSIGLDGDEVDLDNLRHRLRQVRGGRPGMAQFGDFIRQHLVFCCGPFARITYHAYEMAVQSHLMLK</sequence>
<dbReference type="VEuPathDB" id="FungiDB:ASPWEDRAFT_739290"/>
<proteinExistence type="predicted"/>
<dbReference type="EMBL" id="KV878211">
    <property type="protein sequence ID" value="OJJ37993.1"/>
    <property type="molecule type" value="Genomic_DNA"/>
</dbReference>
<organism evidence="2 3">
    <name type="scientific">Aspergillus wentii DTO 134E9</name>
    <dbReference type="NCBI Taxonomy" id="1073089"/>
    <lineage>
        <taxon>Eukaryota</taxon>
        <taxon>Fungi</taxon>
        <taxon>Dikarya</taxon>
        <taxon>Ascomycota</taxon>
        <taxon>Pezizomycotina</taxon>
        <taxon>Eurotiomycetes</taxon>
        <taxon>Eurotiomycetidae</taxon>
        <taxon>Eurotiales</taxon>
        <taxon>Aspergillaceae</taxon>
        <taxon>Aspergillus</taxon>
        <taxon>Aspergillus subgen. Cremei</taxon>
    </lineage>
</organism>
<dbReference type="RefSeq" id="XP_040691669.1">
    <property type="nucleotide sequence ID" value="XM_040839404.1"/>
</dbReference>
<evidence type="ECO:0000313" key="3">
    <source>
        <dbReference type="Proteomes" id="UP000184383"/>
    </source>
</evidence>
<feature type="region of interest" description="Disordered" evidence="1">
    <location>
        <begin position="45"/>
        <end position="117"/>
    </location>
</feature>
<dbReference type="AlphaFoldDB" id="A0A1L9RSY2"/>
<protein>
    <submittedName>
        <fullName evidence="2">Uncharacterized protein</fullName>
    </submittedName>
</protein>